<dbReference type="Proteomes" id="UP000619838">
    <property type="component" value="Unassembled WGS sequence"/>
</dbReference>
<comment type="caution">
    <text evidence="2">The sequence shown here is derived from an EMBL/GenBank/DDBJ whole genome shotgun (WGS) entry which is preliminary data.</text>
</comment>
<evidence type="ECO:0000313" key="3">
    <source>
        <dbReference type="Proteomes" id="UP000619838"/>
    </source>
</evidence>
<dbReference type="Pfam" id="PF13801">
    <property type="entry name" value="Metal_resist"/>
    <property type="match status" value="1"/>
</dbReference>
<reference evidence="2 3" key="1">
    <citation type="journal article" date="2020" name="Microorganisms">
        <title>Simultaneous Genome Sequencing of Prosthecochloris ethylica and Desulfuromonas acetoxidans within a Syntrophic Mixture Reveals Unique Pili and Protein Interactions.</title>
        <authorList>
            <person name="Kyndt J.A."/>
            <person name="Van Beeumen J.J."/>
            <person name="Meyer T.E."/>
        </authorList>
    </citation>
    <scope>NUCLEOTIDE SEQUENCE [LARGE SCALE GENOMIC DNA]</scope>
    <source>
        <strain evidence="2 3">N3</strain>
    </source>
</reference>
<protein>
    <submittedName>
        <fullName evidence="2">Periplasmic heavy metal sensor</fullName>
    </submittedName>
</protein>
<sequence>MDFFSSRRVVTVILLILVVLNLVLLGVLWWQNFSPSSPDTGTEQSYSSKKSFFQEELDLTDDQSRKFNALRKEHFRGSIPVFIQIAAQKKQLIREALAEEPDVDVINTLSDHIGRNQAILERRLAWHFHSLARLCTPEQRDSLQLILENVTLKPRITARKVIRKQVTISRPEQDSTEHNPTQQQP</sequence>
<dbReference type="Gene3D" id="1.20.120.1490">
    <property type="match status" value="1"/>
</dbReference>
<dbReference type="EMBL" id="JADGII010000024">
    <property type="protein sequence ID" value="MBF0637515.1"/>
    <property type="molecule type" value="Genomic_DNA"/>
</dbReference>
<dbReference type="RefSeq" id="WP_114607615.1">
    <property type="nucleotide sequence ID" value="NZ_JABVZQ010000006.1"/>
</dbReference>
<gene>
    <name evidence="2" type="ORF">INT08_10080</name>
</gene>
<keyword evidence="1" id="KW-0812">Transmembrane</keyword>
<accession>A0ABR9XTX2</accession>
<feature type="transmembrane region" description="Helical" evidence="1">
    <location>
        <begin position="12"/>
        <end position="30"/>
    </location>
</feature>
<proteinExistence type="predicted"/>
<dbReference type="InterPro" id="IPR025961">
    <property type="entry name" value="Metal_resist"/>
</dbReference>
<keyword evidence="3" id="KW-1185">Reference proteome</keyword>
<organism evidence="2 3">
    <name type="scientific">Prosthecochloris ethylica</name>
    <dbReference type="NCBI Taxonomy" id="2743976"/>
    <lineage>
        <taxon>Bacteria</taxon>
        <taxon>Pseudomonadati</taxon>
        <taxon>Chlorobiota</taxon>
        <taxon>Chlorobiia</taxon>
        <taxon>Chlorobiales</taxon>
        <taxon>Chlorobiaceae</taxon>
        <taxon>Prosthecochloris</taxon>
    </lineage>
</organism>
<evidence type="ECO:0000256" key="1">
    <source>
        <dbReference type="SAM" id="Phobius"/>
    </source>
</evidence>
<keyword evidence="1" id="KW-1133">Transmembrane helix</keyword>
<name>A0ABR9XTX2_9CHLB</name>
<keyword evidence="1" id="KW-0472">Membrane</keyword>
<evidence type="ECO:0000313" key="2">
    <source>
        <dbReference type="EMBL" id="MBF0637515.1"/>
    </source>
</evidence>